<proteinExistence type="predicted"/>
<evidence type="ECO:0000313" key="1">
    <source>
        <dbReference type="EnsemblProtists" id="EOD27477"/>
    </source>
</evidence>
<dbReference type="InterPro" id="IPR023296">
    <property type="entry name" value="Glyco_hydro_beta-prop_sf"/>
</dbReference>
<dbReference type="Proteomes" id="UP000013827">
    <property type="component" value="Unassembled WGS sequence"/>
</dbReference>
<dbReference type="GeneID" id="17273024"/>
<evidence type="ECO:0000313" key="2">
    <source>
        <dbReference type="Proteomes" id="UP000013827"/>
    </source>
</evidence>
<accession>A0A0D3JVE2</accession>
<reference evidence="2" key="1">
    <citation type="journal article" date="2013" name="Nature">
        <title>Pan genome of the phytoplankton Emiliania underpins its global distribution.</title>
        <authorList>
            <person name="Read B.A."/>
            <person name="Kegel J."/>
            <person name="Klute M.J."/>
            <person name="Kuo A."/>
            <person name="Lefebvre S.C."/>
            <person name="Maumus F."/>
            <person name="Mayer C."/>
            <person name="Miller J."/>
            <person name="Monier A."/>
            <person name="Salamov A."/>
            <person name="Young J."/>
            <person name="Aguilar M."/>
            <person name="Claverie J.M."/>
            <person name="Frickenhaus S."/>
            <person name="Gonzalez K."/>
            <person name="Herman E.K."/>
            <person name="Lin Y.C."/>
            <person name="Napier J."/>
            <person name="Ogata H."/>
            <person name="Sarno A.F."/>
            <person name="Shmutz J."/>
            <person name="Schroeder D."/>
            <person name="de Vargas C."/>
            <person name="Verret F."/>
            <person name="von Dassow P."/>
            <person name="Valentin K."/>
            <person name="Van de Peer Y."/>
            <person name="Wheeler G."/>
            <person name="Dacks J.B."/>
            <person name="Delwiche C.F."/>
            <person name="Dyhrman S.T."/>
            <person name="Glockner G."/>
            <person name="John U."/>
            <person name="Richards T."/>
            <person name="Worden A.Z."/>
            <person name="Zhang X."/>
            <person name="Grigoriev I.V."/>
            <person name="Allen A.E."/>
            <person name="Bidle K."/>
            <person name="Borodovsky M."/>
            <person name="Bowler C."/>
            <person name="Brownlee C."/>
            <person name="Cock J.M."/>
            <person name="Elias M."/>
            <person name="Gladyshev V.N."/>
            <person name="Groth M."/>
            <person name="Guda C."/>
            <person name="Hadaegh A."/>
            <person name="Iglesias-Rodriguez M.D."/>
            <person name="Jenkins J."/>
            <person name="Jones B.M."/>
            <person name="Lawson T."/>
            <person name="Leese F."/>
            <person name="Lindquist E."/>
            <person name="Lobanov A."/>
            <person name="Lomsadze A."/>
            <person name="Malik S.B."/>
            <person name="Marsh M.E."/>
            <person name="Mackinder L."/>
            <person name="Mock T."/>
            <person name="Mueller-Roeber B."/>
            <person name="Pagarete A."/>
            <person name="Parker M."/>
            <person name="Probert I."/>
            <person name="Quesneville H."/>
            <person name="Raines C."/>
            <person name="Rensing S.A."/>
            <person name="Riano-Pachon D.M."/>
            <person name="Richier S."/>
            <person name="Rokitta S."/>
            <person name="Shiraiwa Y."/>
            <person name="Soanes D.M."/>
            <person name="van der Giezen M."/>
            <person name="Wahlund T.M."/>
            <person name="Williams B."/>
            <person name="Wilson W."/>
            <person name="Wolfe G."/>
            <person name="Wurch L.L."/>
        </authorList>
    </citation>
    <scope>NUCLEOTIDE SEQUENCE</scope>
</reference>
<dbReference type="PaxDb" id="2903-EOD27477"/>
<dbReference type="HOGENOM" id="CLU_2077497_0_0_1"/>
<organism evidence="1 2">
    <name type="scientific">Emiliania huxleyi (strain CCMP1516)</name>
    <dbReference type="NCBI Taxonomy" id="280463"/>
    <lineage>
        <taxon>Eukaryota</taxon>
        <taxon>Haptista</taxon>
        <taxon>Haptophyta</taxon>
        <taxon>Prymnesiophyceae</taxon>
        <taxon>Isochrysidales</taxon>
        <taxon>Noelaerhabdaceae</taxon>
        <taxon>Emiliania</taxon>
    </lineage>
</organism>
<dbReference type="KEGG" id="ehx:EMIHUDRAFT_123399"/>
<dbReference type="SUPFAM" id="SSF75005">
    <property type="entry name" value="Arabinanase/levansucrase/invertase"/>
    <property type="match status" value="1"/>
</dbReference>
<dbReference type="Gene3D" id="2.115.10.20">
    <property type="entry name" value="Glycosyl hydrolase domain, family 43"/>
    <property type="match status" value="1"/>
</dbReference>
<protein>
    <recommendedName>
        <fullName evidence="3">Glycosyl hydrolase family 32 N-terminal domain-containing protein</fullName>
    </recommendedName>
</protein>
<keyword evidence="2" id="KW-1185">Reference proteome</keyword>
<dbReference type="EnsemblProtists" id="EOD27477">
    <property type="protein sequence ID" value="EOD27477"/>
    <property type="gene ID" value="EMIHUDRAFT_123399"/>
</dbReference>
<reference evidence="1" key="2">
    <citation type="submission" date="2024-10" db="UniProtKB">
        <authorList>
            <consortium name="EnsemblProtists"/>
        </authorList>
    </citation>
    <scope>IDENTIFICATION</scope>
</reference>
<dbReference type="RefSeq" id="XP_005779906.1">
    <property type="nucleotide sequence ID" value="XM_005779849.1"/>
</dbReference>
<dbReference type="AlphaFoldDB" id="A0A0D3JVE2"/>
<evidence type="ECO:0008006" key="3">
    <source>
        <dbReference type="Google" id="ProtNLM"/>
    </source>
</evidence>
<sequence length="118" mass="12800">MIYSEGLKSQHLAHAVSKDDLISWQRRGALSVGEARWTAGRYGAPFVWAEGDCWWMALMGEAETQTHQSAIGLLHSSDGVHWQLLPEAAGVEMGLPLRRSGVARRGGDGADGEREAEG</sequence>
<name>A0A0D3JVE2_EMIH1</name>